<dbReference type="GO" id="GO:0004316">
    <property type="term" value="F:3-oxoacyl-[acyl-carrier-protein] reductase (NADPH) activity"/>
    <property type="evidence" value="ECO:0007669"/>
    <property type="project" value="UniProtKB-EC"/>
</dbReference>
<feature type="region of interest" description="C-terminal hotdog fold" evidence="55">
    <location>
        <begin position="1011"/>
        <end position="1141"/>
    </location>
</feature>
<dbReference type="InterPro" id="IPR020807">
    <property type="entry name" value="PKS_DH"/>
</dbReference>
<evidence type="ECO:0000256" key="8">
    <source>
        <dbReference type="ARBA" id="ARBA00023239"/>
    </source>
</evidence>
<dbReference type="InterPro" id="IPR020806">
    <property type="entry name" value="PKS_PP-bd"/>
</dbReference>
<dbReference type="SMART" id="SM00829">
    <property type="entry name" value="PKS_ER"/>
    <property type="match status" value="2"/>
</dbReference>
<comment type="catalytic activity">
    <reaction evidence="19">
        <text>(3R)-hydroxybutanoyl-[ACP] = (2E)-butenoyl-[ACP] + H2O</text>
        <dbReference type="Rhea" id="RHEA:41808"/>
        <dbReference type="Rhea" id="RHEA-COMP:9626"/>
        <dbReference type="Rhea" id="RHEA-COMP:9627"/>
        <dbReference type="ChEBI" id="CHEBI:15377"/>
        <dbReference type="ChEBI" id="CHEBI:78451"/>
        <dbReference type="ChEBI" id="CHEBI:78453"/>
    </reaction>
    <physiologicalReaction direction="left-to-right" evidence="19">
        <dbReference type="Rhea" id="RHEA:41809"/>
    </physiologicalReaction>
</comment>
<feature type="domain" description="Carrier" evidence="56">
    <location>
        <begin position="1844"/>
        <end position="1919"/>
    </location>
</feature>
<dbReference type="InterPro" id="IPR036736">
    <property type="entry name" value="ACP-like_sf"/>
</dbReference>
<comment type="catalytic activity">
    <reaction evidence="36">
        <text>a fatty acyl-[ACP] + malonyl-[ACP] + H(+) = a 3-oxoacyl-[ACP] + holo-[ACP] + CO2</text>
        <dbReference type="Rhea" id="RHEA:22836"/>
        <dbReference type="Rhea" id="RHEA-COMP:9623"/>
        <dbReference type="Rhea" id="RHEA-COMP:9685"/>
        <dbReference type="Rhea" id="RHEA-COMP:9916"/>
        <dbReference type="Rhea" id="RHEA-COMP:14125"/>
        <dbReference type="ChEBI" id="CHEBI:15378"/>
        <dbReference type="ChEBI" id="CHEBI:16526"/>
        <dbReference type="ChEBI" id="CHEBI:64479"/>
        <dbReference type="ChEBI" id="CHEBI:78449"/>
        <dbReference type="ChEBI" id="CHEBI:78776"/>
        <dbReference type="ChEBI" id="CHEBI:138651"/>
        <dbReference type="EC" id="2.3.1.41"/>
    </reaction>
    <physiologicalReaction direction="left-to-right" evidence="36">
        <dbReference type="Rhea" id="RHEA:22837"/>
    </physiologicalReaction>
</comment>
<dbReference type="PROSITE" id="PS52019">
    <property type="entry name" value="PKS_MFAS_DH"/>
    <property type="match status" value="3"/>
</dbReference>
<keyword evidence="3" id="KW-0597">Phosphoprotein</keyword>
<comment type="catalytic activity">
    <reaction evidence="35">
        <text>(2E)-octenoyl-[ACP] + NADPH + H(+) = octanoyl-[ACP] + NADP(+)</text>
        <dbReference type="Rhea" id="RHEA:41848"/>
        <dbReference type="Rhea" id="RHEA-COMP:9635"/>
        <dbReference type="Rhea" id="RHEA-COMP:9636"/>
        <dbReference type="ChEBI" id="CHEBI:15378"/>
        <dbReference type="ChEBI" id="CHEBI:57783"/>
        <dbReference type="ChEBI" id="CHEBI:58349"/>
        <dbReference type="ChEBI" id="CHEBI:78462"/>
        <dbReference type="ChEBI" id="CHEBI:78463"/>
    </reaction>
    <physiologicalReaction direction="left-to-right" evidence="35">
        <dbReference type="Rhea" id="RHEA:41849"/>
    </physiologicalReaction>
</comment>
<dbReference type="InterPro" id="IPR011032">
    <property type="entry name" value="GroES-like_sf"/>
</dbReference>
<feature type="domain" description="Carrier" evidence="56">
    <location>
        <begin position="3728"/>
        <end position="3804"/>
    </location>
</feature>
<evidence type="ECO:0000256" key="25">
    <source>
        <dbReference type="ARBA" id="ARBA00047451"/>
    </source>
</evidence>
<evidence type="ECO:0000256" key="3">
    <source>
        <dbReference type="ARBA" id="ARBA00022553"/>
    </source>
</evidence>
<dbReference type="PROSITE" id="PS52004">
    <property type="entry name" value="KS3_2"/>
    <property type="match status" value="3"/>
</dbReference>
<dbReference type="Gene3D" id="3.40.47.10">
    <property type="match status" value="3"/>
</dbReference>
<comment type="catalytic activity">
    <reaction evidence="44">
        <text>(2E)-tetradecenoyl-[ACP] + NADPH + H(+) = tetradecanoyl-[ACP] + NADP(+)</text>
        <dbReference type="Rhea" id="RHEA:41896"/>
        <dbReference type="Rhea" id="RHEA-COMP:9647"/>
        <dbReference type="Rhea" id="RHEA-COMP:9648"/>
        <dbReference type="ChEBI" id="CHEBI:15378"/>
        <dbReference type="ChEBI" id="CHEBI:57783"/>
        <dbReference type="ChEBI" id="CHEBI:58349"/>
        <dbReference type="ChEBI" id="CHEBI:78475"/>
        <dbReference type="ChEBI" id="CHEBI:78477"/>
    </reaction>
    <physiologicalReaction direction="left-to-right" evidence="44">
        <dbReference type="Rhea" id="RHEA:41897"/>
    </physiologicalReaction>
</comment>
<dbReference type="SUPFAM" id="SSF53901">
    <property type="entry name" value="Thiolase-like"/>
    <property type="match status" value="3"/>
</dbReference>
<accession>A0A3N1GZS5</accession>
<evidence type="ECO:0000256" key="12">
    <source>
        <dbReference type="ARBA" id="ARBA00023351"/>
    </source>
</evidence>
<comment type="catalytic activity">
    <reaction evidence="50">
        <text>octanoyl-[ACP] + malonyl-[ACP] + H(+) = 3-oxodecanoyl-[ACP] + holo-[ACP] + CO2</text>
        <dbReference type="Rhea" id="RHEA:41852"/>
        <dbReference type="Rhea" id="RHEA-COMP:9623"/>
        <dbReference type="Rhea" id="RHEA-COMP:9636"/>
        <dbReference type="Rhea" id="RHEA-COMP:9637"/>
        <dbReference type="Rhea" id="RHEA-COMP:9685"/>
        <dbReference type="ChEBI" id="CHEBI:15378"/>
        <dbReference type="ChEBI" id="CHEBI:16526"/>
        <dbReference type="ChEBI" id="CHEBI:64479"/>
        <dbReference type="ChEBI" id="CHEBI:78449"/>
        <dbReference type="ChEBI" id="CHEBI:78463"/>
        <dbReference type="ChEBI" id="CHEBI:78464"/>
    </reaction>
    <physiologicalReaction direction="left-to-right" evidence="50">
        <dbReference type="Rhea" id="RHEA:41853"/>
    </physiologicalReaction>
</comment>
<dbReference type="Pfam" id="PF08240">
    <property type="entry name" value="ADH_N"/>
    <property type="match status" value="2"/>
</dbReference>
<evidence type="ECO:0000256" key="39">
    <source>
        <dbReference type="ARBA" id="ARBA00048691"/>
    </source>
</evidence>
<evidence type="ECO:0000256" key="1">
    <source>
        <dbReference type="ARBA" id="ARBA00005189"/>
    </source>
</evidence>
<evidence type="ECO:0000256" key="2">
    <source>
        <dbReference type="ARBA" id="ARBA00022450"/>
    </source>
</evidence>
<evidence type="ECO:0000256" key="43">
    <source>
        <dbReference type="ARBA" id="ARBA00049109"/>
    </source>
</evidence>
<dbReference type="InterPro" id="IPR049551">
    <property type="entry name" value="PKS_DH_C"/>
</dbReference>
<comment type="catalytic activity">
    <reaction evidence="31">
        <text>acetyl-[ACP] + malonyl-[ACP] + H(+) = 3-oxobutanoyl-[ACP] + holo-[ACP] + CO2</text>
        <dbReference type="Rhea" id="RHEA:41800"/>
        <dbReference type="Rhea" id="RHEA-COMP:9621"/>
        <dbReference type="Rhea" id="RHEA-COMP:9623"/>
        <dbReference type="Rhea" id="RHEA-COMP:9625"/>
        <dbReference type="Rhea" id="RHEA-COMP:9685"/>
        <dbReference type="ChEBI" id="CHEBI:15378"/>
        <dbReference type="ChEBI" id="CHEBI:16526"/>
        <dbReference type="ChEBI" id="CHEBI:64479"/>
        <dbReference type="ChEBI" id="CHEBI:78446"/>
        <dbReference type="ChEBI" id="CHEBI:78449"/>
        <dbReference type="ChEBI" id="CHEBI:78450"/>
    </reaction>
    <physiologicalReaction direction="left-to-right" evidence="31">
        <dbReference type="Rhea" id="RHEA:41801"/>
    </physiologicalReaction>
</comment>
<keyword evidence="7" id="KW-0663">Pyridoxal phosphate</keyword>
<feature type="active site" description="Proton donor; for dehydratase activity" evidence="55">
    <location>
        <position position="1067"/>
    </location>
</feature>
<dbReference type="SMART" id="SM01294">
    <property type="entry name" value="PKS_PP_betabranch"/>
    <property type="match status" value="3"/>
</dbReference>
<dbReference type="FunFam" id="3.40.47.10:FF:000019">
    <property type="entry name" value="Polyketide synthase type I"/>
    <property type="match status" value="3"/>
</dbReference>
<evidence type="ECO:0000256" key="6">
    <source>
        <dbReference type="ARBA" id="ARBA00022799"/>
    </source>
</evidence>
<evidence type="ECO:0000256" key="50">
    <source>
        <dbReference type="ARBA" id="ARBA00049533"/>
    </source>
</evidence>
<dbReference type="InterPro" id="IPR036299">
    <property type="entry name" value="Polyketide_synth_docking_sf"/>
</dbReference>
<feature type="active site" description="Proton acceptor; for dehydratase activity" evidence="55">
    <location>
        <position position="4702"/>
    </location>
</feature>
<dbReference type="SUPFAM" id="SSF53474">
    <property type="entry name" value="alpha/beta-Hydrolases"/>
    <property type="match status" value="1"/>
</dbReference>
<evidence type="ECO:0000256" key="47">
    <source>
        <dbReference type="ARBA" id="ARBA00049422"/>
    </source>
</evidence>
<evidence type="ECO:0000259" key="56">
    <source>
        <dbReference type="PROSITE" id="PS50075"/>
    </source>
</evidence>
<comment type="catalytic activity">
    <reaction evidence="11">
        <text>(3R)-hydroxyoctanoyl-[ACP] = (2E)-octenoyl-[ACP] + H2O</text>
        <dbReference type="Rhea" id="RHEA:41844"/>
        <dbReference type="Rhea" id="RHEA-COMP:9634"/>
        <dbReference type="Rhea" id="RHEA-COMP:9635"/>
        <dbReference type="ChEBI" id="CHEBI:15377"/>
        <dbReference type="ChEBI" id="CHEBI:78461"/>
        <dbReference type="ChEBI" id="CHEBI:78462"/>
    </reaction>
    <physiologicalReaction direction="left-to-right" evidence="11">
        <dbReference type="Rhea" id="RHEA:41845"/>
    </physiologicalReaction>
</comment>
<evidence type="ECO:0000256" key="4">
    <source>
        <dbReference type="ARBA" id="ARBA00022679"/>
    </source>
</evidence>
<dbReference type="SUPFAM" id="SSF50129">
    <property type="entry name" value="GroES-like"/>
    <property type="match status" value="2"/>
</dbReference>
<dbReference type="GO" id="GO:0016297">
    <property type="term" value="F:fatty acyl-[ACP] hydrolase activity"/>
    <property type="evidence" value="ECO:0007669"/>
    <property type="project" value="UniProtKB-EC"/>
</dbReference>
<evidence type="ECO:0000256" key="9">
    <source>
        <dbReference type="ARBA" id="ARBA00023268"/>
    </source>
</evidence>
<feature type="active site" description="Proton acceptor; for dehydratase activity" evidence="55">
    <location>
        <position position="2814"/>
    </location>
</feature>
<dbReference type="GO" id="GO:0004313">
    <property type="term" value="F:[acyl-carrier-protein] S-acetyltransferase activity"/>
    <property type="evidence" value="ECO:0007669"/>
    <property type="project" value="UniProtKB-EC"/>
</dbReference>
<evidence type="ECO:0000256" key="28">
    <source>
        <dbReference type="ARBA" id="ARBA00047810"/>
    </source>
</evidence>
<dbReference type="Pfam" id="PF00698">
    <property type="entry name" value="Acyl_transf_1"/>
    <property type="match status" value="3"/>
</dbReference>
<evidence type="ECO:0000256" key="41">
    <source>
        <dbReference type="ARBA" id="ARBA00048935"/>
    </source>
</evidence>
<dbReference type="Pfam" id="PF22953">
    <property type="entry name" value="SpnB_Rossmann"/>
    <property type="match status" value="3"/>
</dbReference>
<evidence type="ECO:0000256" key="29">
    <source>
        <dbReference type="ARBA" id="ARBA00047897"/>
    </source>
</evidence>
<evidence type="ECO:0000256" key="14">
    <source>
        <dbReference type="ARBA" id="ARBA00023388"/>
    </source>
</evidence>
<dbReference type="InterPro" id="IPR055123">
    <property type="entry name" value="SpnB-like_Rossmann"/>
</dbReference>
<dbReference type="Pfam" id="PF00975">
    <property type="entry name" value="Thioesterase"/>
    <property type="match status" value="1"/>
</dbReference>
<dbReference type="SUPFAM" id="SSF101173">
    <property type="entry name" value="Docking domain B of the erythromycin polyketide synthase (DEBS)"/>
    <property type="match status" value="1"/>
</dbReference>
<evidence type="ECO:0000256" key="37">
    <source>
        <dbReference type="ARBA" id="ARBA00048571"/>
    </source>
</evidence>
<dbReference type="InterPro" id="IPR013968">
    <property type="entry name" value="PKS_KR"/>
</dbReference>
<dbReference type="GO" id="GO:0047879">
    <property type="term" value="F:erythronolide synthase activity"/>
    <property type="evidence" value="ECO:0007669"/>
    <property type="project" value="UniProtKB-EC"/>
</dbReference>
<comment type="pathway">
    <text evidence="53">Antibiotic biosynthesis; erythromycin biosynthesis.</text>
</comment>
<evidence type="ECO:0000256" key="33">
    <source>
        <dbReference type="ARBA" id="ARBA00048281"/>
    </source>
</evidence>
<dbReference type="CDD" id="cd00833">
    <property type="entry name" value="PKS"/>
    <property type="match status" value="3"/>
</dbReference>
<evidence type="ECO:0000256" key="19">
    <source>
        <dbReference type="ARBA" id="ARBA00023402"/>
    </source>
</evidence>
<dbReference type="SMART" id="SM00824">
    <property type="entry name" value="PKS_TE"/>
    <property type="match status" value="1"/>
</dbReference>
<dbReference type="CDD" id="cd08956">
    <property type="entry name" value="KR_3_FAS_SDR_x"/>
    <property type="match status" value="3"/>
</dbReference>
<comment type="catalytic activity">
    <reaction evidence="43">
        <text>decanoyl-[ACP] + malonyl-[ACP] + H(+) = 3-oxododecanoyl-[ACP] + holo-[ACP] + CO2</text>
        <dbReference type="Rhea" id="RHEA:41868"/>
        <dbReference type="Rhea" id="RHEA-COMP:9623"/>
        <dbReference type="Rhea" id="RHEA-COMP:9640"/>
        <dbReference type="Rhea" id="RHEA-COMP:9641"/>
        <dbReference type="Rhea" id="RHEA-COMP:9685"/>
        <dbReference type="ChEBI" id="CHEBI:15378"/>
        <dbReference type="ChEBI" id="CHEBI:16526"/>
        <dbReference type="ChEBI" id="CHEBI:64479"/>
        <dbReference type="ChEBI" id="CHEBI:78449"/>
        <dbReference type="ChEBI" id="CHEBI:78468"/>
        <dbReference type="ChEBI" id="CHEBI:78469"/>
    </reaction>
    <physiologicalReaction direction="left-to-right" evidence="43">
        <dbReference type="Rhea" id="RHEA:41869"/>
    </physiologicalReaction>
</comment>
<dbReference type="PROSITE" id="PS50075">
    <property type="entry name" value="CARRIER"/>
    <property type="match status" value="3"/>
</dbReference>
<feature type="domain" description="PKS/mFAS DH" evidence="58">
    <location>
        <begin position="4670"/>
        <end position="4946"/>
    </location>
</feature>
<feature type="domain" description="PKS/mFAS DH" evidence="58">
    <location>
        <begin position="2782"/>
        <end position="3044"/>
    </location>
</feature>
<dbReference type="Pfam" id="PF00550">
    <property type="entry name" value="PP-binding"/>
    <property type="match status" value="3"/>
</dbReference>
<feature type="domain" description="Ketosynthase family 3 (KS3)" evidence="57">
    <location>
        <begin position="1936"/>
        <end position="2357"/>
    </location>
</feature>
<dbReference type="InterPro" id="IPR016035">
    <property type="entry name" value="Acyl_Trfase/lysoPLipase"/>
</dbReference>
<feature type="active site" description="Proton donor; for dehydratase activity" evidence="55">
    <location>
        <position position="4863"/>
    </location>
</feature>
<evidence type="ECO:0000256" key="22">
    <source>
        <dbReference type="ARBA" id="ARBA00047394"/>
    </source>
</evidence>
<evidence type="ECO:0000256" key="48">
    <source>
        <dbReference type="ARBA" id="ARBA00049449"/>
    </source>
</evidence>
<dbReference type="InterPro" id="IPR036291">
    <property type="entry name" value="NAD(P)-bd_dom_sf"/>
</dbReference>
<dbReference type="PROSITE" id="PS00606">
    <property type="entry name" value="KS3_1"/>
    <property type="match status" value="2"/>
</dbReference>
<evidence type="ECO:0000256" key="30">
    <source>
        <dbReference type="ARBA" id="ARBA00047953"/>
    </source>
</evidence>
<dbReference type="GO" id="GO:0004312">
    <property type="term" value="F:fatty acid synthase activity"/>
    <property type="evidence" value="ECO:0007669"/>
    <property type="project" value="TreeGrafter"/>
</dbReference>
<comment type="catalytic activity">
    <reaction evidence="15">
        <text>a (3R)-hydroxyacyl-[ACP] = a (2E)-enoyl-[ACP] + H2O</text>
        <dbReference type="Rhea" id="RHEA:13097"/>
        <dbReference type="Rhea" id="RHEA-COMP:9925"/>
        <dbReference type="Rhea" id="RHEA-COMP:9945"/>
        <dbReference type="ChEBI" id="CHEBI:15377"/>
        <dbReference type="ChEBI" id="CHEBI:78784"/>
        <dbReference type="ChEBI" id="CHEBI:78827"/>
        <dbReference type="EC" id="4.2.1.59"/>
    </reaction>
    <physiologicalReaction direction="left-to-right" evidence="15">
        <dbReference type="Rhea" id="RHEA:13098"/>
    </physiologicalReaction>
</comment>
<keyword evidence="4 59" id="KW-0808">Transferase</keyword>
<dbReference type="GO" id="GO:0019171">
    <property type="term" value="F:(3R)-hydroxyacyl-[acyl-carrier-protein] dehydratase activity"/>
    <property type="evidence" value="ECO:0007669"/>
    <property type="project" value="UniProtKB-EC"/>
</dbReference>
<comment type="catalytic activity">
    <reaction evidence="39">
        <text>holo-[ACP] + acetyl-CoA = acetyl-[ACP] + CoA</text>
        <dbReference type="Rhea" id="RHEA:41788"/>
        <dbReference type="Rhea" id="RHEA-COMP:9621"/>
        <dbReference type="Rhea" id="RHEA-COMP:9685"/>
        <dbReference type="ChEBI" id="CHEBI:57287"/>
        <dbReference type="ChEBI" id="CHEBI:57288"/>
        <dbReference type="ChEBI" id="CHEBI:64479"/>
        <dbReference type="ChEBI" id="CHEBI:78446"/>
        <dbReference type="EC" id="2.3.1.38"/>
    </reaction>
    <physiologicalReaction direction="left-to-right" evidence="39">
        <dbReference type="Rhea" id="RHEA:41789"/>
    </physiologicalReaction>
</comment>
<evidence type="ECO:0000256" key="13">
    <source>
        <dbReference type="ARBA" id="ARBA00023373"/>
    </source>
</evidence>
<keyword evidence="10" id="KW-0012">Acyltransferase</keyword>
<dbReference type="SMART" id="SM00822">
    <property type="entry name" value="PKS_KR"/>
    <property type="match status" value="3"/>
</dbReference>
<proteinExistence type="predicted"/>
<evidence type="ECO:0000313" key="60">
    <source>
        <dbReference type="Proteomes" id="UP000268727"/>
    </source>
</evidence>
<evidence type="ECO:0000256" key="11">
    <source>
        <dbReference type="ARBA" id="ARBA00023332"/>
    </source>
</evidence>
<evidence type="ECO:0000256" key="34">
    <source>
        <dbReference type="ARBA" id="ARBA00048289"/>
    </source>
</evidence>
<keyword evidence="8" id="KW-0456">Lyase</keyword>
<dbReference type="Pfam" id="PF00109">
    <property type="entry name" value="ketoacyl-synt"/>
    <property type="match status" value="3"/>
</dbReference>
<comment type="caution">
    <text evidence="59">The sequence shown here is derived from an EMBL/GenBank/DDBJ whole genome shotgun (WGS) entry which is preliminary data.</text>
</comment>
<dbReference type="InterPro" id="IPR016036">
    <property type="entry name" value="Malonyl_transacylase_ACP-bd"/>
</dbReference>
<dbReference type="InterPro" id="IPR032821">
    <property type="entry name" value="PKS_assoc"/>
</dbReference>
<evidence type="ECO:0000256" key="52">
    <source>
        <dbReference type="ARBA" id="ARBA00060158"/>
    </source>
</evidence>
<evidence type="ECO:0000256" key="53">
    <source>
        <dbReference type="ARBA" id="ARBA00060622"/>
    </source>
</evidence>
<evidence type="ECO:0000256" key="45">
    <source>
        <dbReference type="ARBA" id="ARBA00049263"/>
    </source>
</evidence>
<keyword evidence="6" id="KW-0702">S-nitrosylation</keyword>
<dbReference type="InterPro" id="IPR006162">
    <property type="entry name" value="Ppantetheine_attach_site"/>
</dbReference>
<dbReference type="PROSITE" id="PS00012">
    <property type="entry name" value="PHOSPHOPANTETHEINE"/>
    <property type="match status" value="2"/>
</dbReference>
<feature type="domain" description="Carrier" evidence="56">
    <location>
        <begin position="5360"/>
        <end position="5435"/>
    </location>
</feature>
<comment type="catalytic activity">
    <reaction evidence="33">
        <text>(2E)-dodecenoyl-[ACP] + NADPH + H(+) = dodecanoyl-[ACP] + NADP(+)</text>
        <dbReference type="Rhea" id="RHEA:41880"/>
        <dbReference type="Rhea" id="RHEA-COMP:9643"/>
        <dbReference type="Rhea" id="RHEA-COMP:9644"/>
        <dbReference type="ChEBI" id="CHEBI:15378"/>
        <dbReference type="ChEBI" id="CHEBI:57783"/>
        <dbReference type="ChEBI" id="CHEBI:58349"/>
        <dbReference type="ChEBI" id="CHEBI:65264"/>
        <dbReference type="ChEBI" id="CHEBI:78472"/>
    </reaction>
    <physiologicalReaction direction="left-to-right" evidence="33">
        <dbReference type="Rhea" id="RHEA:41881"/>
    </physiologicalReaction>
</comment>
<feature type="region of interest" description="C-terminal hotdog fold" evidence="55">
    <location>
        <begin position="2912"/>
        <end position="3044"/>
    </location>
</feature>
<comment type="catalytic activity">
    <reaction evidence="12">
        <text>(3R)-hydroxydodecanoyl-[ACP] = (2E)-dodecenoyl-[ACP] + H2O</text>
        <dbReference type="Rhea" id="RHEA:41876"/>
        <dbReference type="Rhea" id="RHEA-COMP:9642"/>
        <dbReference type="Rhea" id="RHEA-COMP:9643"/>
        <dbReference type="ChEBI" id="CHEBI:15377"/>
        <dbReference type="ChEBI" id="CHEBI:78470"/>
        <dbReference type="ChEBI" id="CHEBI:78472"/>
    </reaction>
    <physiologicalReaction direction="left-to-right" evidence="12">
        <dbReference type="Rhea" id="RHEA:41877"/>
    </physiologicalReaction>
</comment>
<keyword evidence="2" id="KW-0596">Phosphopantetheine</keyword>
<evidence type="ECO:0000256" key="51">
    <source>
        <dbReference type="ARBA" id="ARBA00052442"/>
    </source>
</evidence>
<dbReference type="SMART" id="SM00823">
    <property type="entry name" value="PKS_PP"/>
    <property type="match status" value="3"/>
</dbReference>
<evidence type="ECO:0000256" key="54">
    <source>
        <dbReference type="ARBA" id="ARBA00063272"/>
    </source>
</evidence>
<dbReference type="SMART" id="SM00826">
    <property type="entry name" value="PKS_DH"/>
    <property type="match status" value="3"/>
</dbReference>
<comment type="catalytic activity">
    <reaction evidence="21">
        <text>3-oxooctadecanoyl-[ACP] + NADPH + H(+) = (3R)-hydroxyoctadecanoyl-[ACP] + NADP(+)</text>
        <dbReference type="Rhea" id="RHEA:41920"/>
        <dbReference type="Rhea" id="RHEA-COMP:9653"/>
        <dbReference type="Rhea" id="RHEA-COMP:9654"/>
        <dbReference type="ChEBI" id="CHEBI:15378"/>
        <dbReference type="ChEBI" id="CHEBI:57783"/>
        <dbReference type="ChEBI" id="CHEBI:58349"/>
        <dbReference type="ChEBI" id="CHEBI:78487"/>
        <dbReference type="ChEBI" id="CHEBI:78488"/>
    </reaction>
    <physiologicalReaction direction="left-to-right" evidence="21">
        <dbReference type="Rhea" id="RHEA:41921"/>
    </physiologicalReaction>
</comment>
<dbReference type="Pfam" id="PF16197">
    <property type="entry name" value="KAsynt_C_assoc"/>
    <property type="match status" value="3"/>
</dbReference>
<comment type="catalytic activity">
    <reaction evidence="26">
        <text>(2E)-butenoyl-[ACP] + NADPH + H(+) = butanoyl-[ACP] + NADP(+)</text>
        <dbReference type="Rhea" id="RHEA:41812"/>
        <dbReference type="Rhea" id="RHEA-COMP:9627"/>
        <dbReference type="Rhea" id="RHEA-COMP:9628"/>
        <dbReference type="ChEBI" id="CHEBI:15378"/>
        <dbReference type="ChEBI" id="CHEBI:57783"/>
        <dbReference type="ChEBI" id="CHEBI:58349"/>
        <dbReference type="ChEBI" id="CHEBI:78453"/>
        <dbReference type="ChEBI" id="CHEBI:78454"/>
    </reaction>
    <physiologicalReaction direction="left-to-right" evidence="26">
        <dbReference type="Rhea" id="RHEA:41813"/>
    </physiologicalReaction>
</comment>
<feature type="active site" description="Proton donor; for dehydratase activity" evidence="55">
    <location>
        <position position="2968"/>
    </location>
</feature>
<feature type="region of interest" description="N-terminal hotdog fold" evidence="55">
    <location>
        <begin position="884"/>
        <end position="1001"/>
    </location>
</feature>
<reference evidence="59 60" key="1">
    <citation type="submission" date="2018-11" db="EMBL/GenBank/DDBJ databases">
        <title>Sequencing the genomes of 1000 actinobacteria strains.</title>
        <authorList>
            <person name="Klenk H.-P."/>
        </authorList>
    </citation>
    <scope>NUCLEOTIDE SEQUENCE [LARGE SCALE GENOMIC DNA]</scope>
    <source>
        <strain evidence="59 60">DSM 44231</strain>
    </source>
</reference>
<dbReference type="Pfam" id="PF13602">
    <property type="entry name" value="ADH_zinc_N_2"/>
    <property type="match status" value="2"/>
</dbReference>
<gene>
    <name evidence="59" type="ORF">EDD40_0850</name>
</gene>
<comment type="catalytic activity">
    <reaction evidence="41">
        <text>3-oxotetradecanoyl-[ACP] + NADPH + H(+) = (3R)-hydroxytetradecanoyl-[ACP] + NADP(+)</text>
        <dbReference type="Rhea" id="RHEA:41888"/>
        <dbReference type="Rhea" id="RHEA-COMP:9645"/>
        <dbReference type="Rhea" id="RHEA-COMP:9646"/>
        <dbReference type="ChEBI" id="CHEBI:15378"/>
        <dbReference type="ChEBI" id="CHEBI:57783"/>
        <dbReference type="ChEBI" id="CHEBI:58349"/>
        <dbReference type="ChEBI" id="CHEBI:78473"/>
        <dbReference type="ChEBI" id="CHEBI:78474"/>
    </reaction>
    <physiologicalReaction direction="left-to-right" evidence="41">
        <dbReference type="Rhea" id="RHEA:41889"/>
    </physiologicalReaction>
</comment>
<dbReference type="Proteomes" id="UP000268727">
    <property type="component" value="Unassembled WGS sequence"/>
</dbReference>
<dbReference type="Pfam" id="PF02801">
    <property type="entry name" value="Ketoacyl-synt_C"/>
    <property type="match status" value="3"/>
</dbReference>
<dbReference type="SMART" id="SM00827">
    <property type="entry name" value="PKS_AT"/>
    <property type="match status" value="3"/>
</dbReference>
<protein>
    <submittedName>
        <fullName evidence="59">Acyl transferase domain-containing protein</fullName>
    </submittedName>
</protein>
<comment type="catalytic activity">
    <reaction evidence="51">
        <text>6 (S)-methylmalonyl-CoA + propanoyl-CoA + 6 NADPH + 12 H(+) = 6-deoxyerythronolide B + 6 CO2 + 6 NADP(+) + 7 CoA + H2O</text>
        <dbReference type="Rhea" id="RHEA:23068"/>
        <dbReference type="ChEBI" id="CHEBI:15377"/>
        <dbReference type="ChEBI" id="CHEBI:15378"/>
        <dbReference type="ChEBI" id="CHEBI:16089"/>
        <dbReference type="ChEBI" id="CHEBI:16526"/>
        <dbReference type="ChEBI" id="CHEBI:57287"/>
        <dbReference type="ChEBI" id="CHEBI:57327"/>
        <dbReference type="ChEBI" id="CHEBI:57392"/>
        <dbReference type="ChEBI" id="CHEBI:57783"/>
        <dbReference type="ChEBI" id="CHEBI:58349"/>
        <dbReference type="EC" id="2.3.1.94"/>
    </reaction>
</comment>
<comment type="catalytic activity">
    <reaction evidence="40">
        <text>hexadecanoyl-[ACP] + H2O = hexadecanoate + holo-[ACP] + H(+)</text>
        <dbReference type="Rhea" id="RHEA:41932"/>
        <dbReference type="Rhea" id="RHEA-COMP:9652"/>
        <dbReference type="Rhea" id="RHEA-COMP:9685"/>
        <dbReference type="ChEBI" id="CHEBI:7896"/>
        <dbReference type="ChEBI" id="CHEBI:15377"/>
        <dbReference type="ChEBI" id="CHEBI:15378"/>
        <dbReference type="ChEBI" id="CHEBI:64479"/>
        <dbReference type="ChEBI" id="CHEBI:78483"/>
        <dbReference type="EC" id="3.1.2.14"/>
    </reaction>
    <physiologicalReaction direction="left-to-right" evidence="40">
        <dbReference type="Rhea" id="RHEA:41933"/>
    </physiologicalReaction>
</comment>
<dbReference type="InterPro" id="IPR016039">
    <property type="entry name" value="Thiolase-like"/>
</dbReference>
<evidence type="ECO:0000256" key="20">
    <source>
        <dbReference type="ARBA" id="ARBA00023442"/>
    </source>
</evidence>
<dbReference type="InterPro" id="IPR049552">
    <property type="entry name" value="PKS_DH_N"/>
</dbReference>
<comment type="catalytic activity">
    <reaction evidence="29">
        <text>(2E)-hexenoyl-[ACP] + NADPH + H(+) = hexanoyl-[ACP] + NADP(+)</text>
        <dbReference type="Rhea" id="RHEA:41832"/>
        <dbReference type="Rhea" id="RHEA-COMP:9631"/>
        <dbReference type="Rhea" id="RHEA-COMP:9632"/>
        <dbReference type="ChEBI" id="CHEBI:15378"/>
        <dbReference type="ChEBI" id="CHEBI:57783"/>
        <dbReference type="ChEBI" id="CHEBI:58349"/>
        <dbReference type="ChEBI" id="CHEBI:78458"/>
        <dbReference type="ChEBI" id="CHEBI:78459"/>
    </reaction>
    <physiologicalReaction direction="left-to-right" evidence="29">
        <dbReference type="Rhea" id="RHEA:41833"/>
    </physiologicalReaction>
</comment>
<evidence type="ECO:0000256" key="31">
    <source>
        <dbReference type="ARBA" id="ARBA00047961"/>
    </source>
</evidence>
<evidence type="ECO:0000256" key="46">
    <source>
        <dbReference type="ARBA" id="ARBA00049414"/>
    </source>
</evidence>
<dbReference type="Gene3D" id="3.90.180.10">
    <property type="entry name" value="Medium-chain alcohol dehydrogenases, catalytic domain"/>
    <property type="match status" value="2"/>
</dbReference>
<feature type="region of interest" description="N-terminal hotdog fold" evidence="55">
    <location>
        <begin position="4670"/>
        <end position="4791"/>
    </location>
</feature>
<dbReference type="Gene3D" id="1.10.1200.10">
    <property type="entry name" value="ACP-like"/>
    <property type="match status" value="3"/>
</dbReference>
<evidence type="ECO:0000256" key="36">
    <source>
        <dbReference type="ARBA" id="ARBA00048506"/>
    </source>
</evidence>
<evidence type="ECO:0000256" key="44">
    <source>
        <dbReference type="ARBA" id="ARBA00049171"/>
    </source>
</evidence>
<dbReference type="PROSITE" id="PS01162">
    <property type="entry name" value="QOR_ZETA_CRYSTAL"/>
    <property type="match status" value="1"/>
</dbReference>
<dbReference type="InterPro" id="IPR013154">
    <property type="entry name" value="ADH-like_N"/>
</dbReference>
<comment type="pathway">
    <text evidence="1">Lipid metabolism.</text>
</comment>
<dbReference type="Gene3D" id="3.40.50.1820">
    <property type="entry name" value="alpha/beta hydrolase"/>
    <property type="match status" value="1"/>
</dbReference>
<dbReference type="InterPro" id="IPR020841">
    <property type="entry name" value="PKS_Beta-ketoAc_synthase_dom"/>
</dbReference>
<dbReference type="FunFam" id="3.40.366.10:FF:000002">
    <property type="entry name" value="Probable polyketide synthase 2"/>
    <property type="match status" value="2"/>
</dbReference>
<comment type="catalytic activity">
    <reaction evidence="24">
        <text>3-oxodecanoyl-[ACP] + NADPH + H(+) = (3R)-hydroxydecanoyl-[ACP] + NADP(+)</text>
        <dbReference type="Rhea" id="RHEA:41856"/>
        <dbReference type="Rhea" id="RHEA-COMP:9637"/>
        <dbReference type="Rhea" id="RHEA-COMP:9638"/>
        <dbReference type="ChEBI" id="CHEBI:15378"/>
        <dbReference type="ChEBI" id="CHEBI:57783"/>
        <dbReference type="ChEBI" id="CHEBI:58349"/>
        <dbReference type="ChEBI" id="CHEBI:78464"/>
        <dbReference type="ChEBI" id="CHEBI:78466"/>
    </reaction>
    <physiologicalReaction direction="left-to-right" evidence="24">
        <dbReference type="Rhea" id="RHEA:41857"/>
    </physiologicalReaction>
</comment>
<dbReference type="GO" id="GO:0031177">
    <property type="term" value="F:phosphopantetheine binding"/>
    <property type="evidence" value="ECO:0007669"/>
    <property type="project" value="InterPro"/>
</dbReference>
<dbReference type="SUPFAM" id="SSF47336">
    <property type="entry name" value="ACP-like"/>
    <property type="match status" value="2"/>
</dbReference>
<dbReference type="SUPFAM" id="SSF55048">
    <property type="entry name" value="Probable ACP-binding domain of malonyl-CoA ACP transacylase"/>
    <property type="match status" value="3"/>
</dbReference>
<dbReference type="InterPro" id="IPR029058">
    <property type="entry name" value="AB_hydrolase_fold"/>
</dbReference>
<evidence type="ECO:0000256" key="49">
    <source>
        <dbReference type="ARBA" id="ARBA00049521"/>
    </source>
</evidence>
<feature type="active site" description="Proton acceptor; for dehydratase activity" evidence="55">
    <location>
        <position position="915"/>
    </location>
</feature>
<comment type="catalytic activity">
    <reaction evidence="42">
        <text>(2E)-octadecenoyl-[ACP] + NADPH + H(+) = octadecanoyl-[ACP] + NADP(+)</text>
        <dbReference type="Rhea" id="RHEA:41928"/>
        <dbReference type="Rhea" id="RHEA-COMP:9655"/>
        <dbReference type="Rhea" id="RHEA-COMP:9656"/>
        <dbReference type="ChEBI" id="CHEBI:15378"/>
        <dbReference type="ChEBI" id="CHEBI:57783"/>
        <dbReference type="ChEBI" id="CHEBI:58349"/>
        <dbReference type="ChEBI" id="CHEBI:78489"/>
        <dbReference type="ChEBI" id="CHEBI:78495"/>
    </reaction>
    <physiologicalReaction direction="left-to-right" evidence="42">
        <dbReference type="Rhea" id="RHEA:41929"/>
    </physiologicalReaction>
</comment>
<evidence type="ECO:0000256" key="7">
    <source>
        <dbReference type="ARBA" id="ARBA00022898"/>
    </source>
</evidence>
<evidence type="ECO:0000259" key="57">
    <source>
        <dbReference type="PROSITE" id="PS52004"/>
    </source>
</evidence>
<comment type="catalytic activity">
    <reaction evidence="27">
        <text>dodecanoyl-[ACP] + malonyl-[ACP] + H(+) = 3-oxotetradecanoyl-[ACP] + holo-[ACP] + CO2</text>
        <dbReference type="Rhea" id="RHEA:41884"/>
        <dbReference type="Rhea" id="RHEA-COMP:9623"/>
        <dbReference type="Rhea" id="RHEA-COMP:9644"/>
        <dbReference type="Rhea" id="RHEA-COMP:9645"/>
        <dbReference type="Rhea" id="RHEA-COMP:9685"/>
        <dbReference type="ChEBI" id="CHEBI:15378"/>
        <dbReference type="ChEBI" id="CHEBI:16526"/>
        <dbReference type="ChEBI" id="CHEBI:64479"/>
        <dbReference type="ChEBI" id="CHEBI:65264"/>
        <dbReference type="ChEBI" id="CHEBI:78449"/>
        <dbReference type="ChEBI" id="CHEBI:78473"/>
    </reaction>
    <physiologicalReaction direction="left-to-right" evidence="27">
        <dbReference type="Rhea" id="RHEA:41885"/>
    </physiologicalReaction>
</comment>
<dbReference type="SUPFAM" id="SSF51735">
    <property type="entry name" value="NAD(P)-binding Rossmann-fold domains"/>
    <property type="match status" value="8"/>
</dbReference>
<comment type="catalytic activity">
    <reaction evidence="16">
        <text>(3R)-hydroxytetradecanoyl-[ACP] = (2E)-tetradecenoyl-[ACP] + H2O</text>
        <dbReference type="Rhea" id="RHEA:41892"/>
        <dbReference type="Rhea" id="RHEA-COMP:9646"/>
        <dbReference type="Rhea" id="RHEA-COMP:9647"/>
        <dbReference type="ChEBI" id="CHEBI:15377"/>
        <dbReference type="ChEBI" id="CHEBI:78474"/>
        <dbReference type="ChEBI" id="CHEBI:78475"/>
    </reaction>
    <physiologicalReaction direction="left-to-right" evidence="16">
        <dbReference type="Rhea" id="RHEA:41893"/>
    </physiologicalReaction>
</comment>
<comment type="catalytic activity">
    <reaction evidence="38">
        <text>a 2,3-saturated acyl-[ACP] + NADP(+) = a (2E)-enoyl-[ACP] + NADPH + H(+)</text>
        <dbReference type="Rhea" id="RHEA:22564"/>
        <dbReference type="Rhea" id="RHEA-COMP:9925"/>
        <dbReference type="Rhea" id="RHEA-COMP:9926"/>
        <dbReference type="ChEBI" id="CHEBI:15378"/>
        <dbReference type="ChEBI" id="CHEBI:57783"/>
        <dbReference type="ChEBI" id="CHEBI:58349"/>
        <dbReference type="ChEBI" id="CHEBI:78784"/>
        <dbReference type="ChEBI" id="CHEBI:78785"/>
        <dbReference type="EC" id="1.3.1.39"/>
    </reaction>
    <physiologicalReaction direction="right-to-left" evidence="38">
        <dbReference type="Rhea" id="RHEA:22566"/>
    </physiologicalReaction>
</comment>
<evidence type="ECO:0000259" key="58">
    <source>
        <dbReference type="PROSITE" id="PS52019"/>
    </source>
</evidence>
<dbReference type="InterPro" id="IPR050091">
    <property type="entry name" value="PKS_NRPS_Biosynth_Enz"/>
</dbReference>
<comment type="catalytic activity">
    <reaction evidence="37">
        <text>3-oxohexanoyl-[ACP] + NADPH + H(+) = (3R)-hydroxyhexanoyl-[ACP] + NADP(+)</text>
        <dbReference type="Rhea" id="RHEA:41824"/>
        <dbReference type="Rhea" id="RHEA-COMP:9629"/>
        <dbReference type="Rhea" id="RHEA-COMP:9630"/>
        <dbReference type="ChEBI" id="CHEBI:15378"/>
        <dbReference type="ChEBI" id="CHEBI:57783"/>
        <dbReference type="ChEBI" id="CHEBI:58349"/>
        <dbReference type="ChEBI" id="CHEBI:78456"/>
        <dbReference type="ChEBI" id="CHEBI:78457"/>
    </reaction>
    <physiologicalReaction direction="left-to-right" evidence="37">
        <dbReference type="Rhea" id="RHEA:41825"/>
    </physiologicalReaction>
</comment>
<evidence type="ECO:0000256" key="26">
    <source>
        <dbReference type="ARBA" id="ARBA00047500"/>
    </source>
</evidence>
<comment type="catalytic activity">
    <reaction evidence="30">
        <text>3-oxobutanoyl-[ACP] + NADPH + H(+) = (3R)-hydroxybutanoyl-[ACP] + NADP(+)</text>
        <dbReference type="Rhea" id="RHEA:41804"/>
        <dbReference type="Rhea" id="RHEA-COMP:9625"/>
        <dbReference type="Rhea" id="RHEA-COMP:9626"/>
        <dbReference type="ChEBI" id="CHEBI:15378"/>
        <dbReference type="ChEBI" id="CHEBI:57783"/>
        <dbReference type="ChEBI" id="CHEBI:58349"/>
        <dbReference type="ChEBI" id="CHEBI:78450"/>
        <dbReference type="ChEBI" id="CHEBI:78451"/>
    </reaction>
    <physiologicalReaction direction="left-to-right" evidence="30">
        <dbReference type="Rhea" id="RHEA:41805"/>
    </physiologicalReaction>
</comment>
<evidence type="ECO:0000256" key="21">
    <source>
        <dbReference type="ARBA" id="ARBA00047300"/>
    </source>
</evidence>
<evidence type="ECO:0000256" key="5">
    <source>
        <dbReference type="ARBA" id="ARBA00022737"/>
    </source>
</evidence>
<dbReference type="EMBL" id="RJKM01000001">
    <property type="protein sequence ID" value="ROP35616.1"/>
    <property type="molecule type" value="Genomic_DNA"/>
</dbReference>
<evidence type="ECO:0000256" key="40">
    <source>
        <dbReference type="ARBA" id="ARBA00048704"/>
    </source>
</evidence>
<dbReference type="InterPro" id="IPR001227">
    <property type="entry name" value="Ac_transferase_dom_sf"/>
</dbReference>
<keyword evidence="60" id="KW-1185">Reference proteome</keyword>
<dbReference type="SUPFAM" id="SSF52151">
    <property type="entry name" value="FabD/lysophospholipase-like"/>
    <property type="match status" value="3"/>
</dbReference>
<dbReference type="SMART" id="SM00825">
    <property type="entry name" value="PKS_KS"/>
    <property type="match status" value="3"/>
</dbReference>
<comment type="catalytic activity">
    <reaction evidence="32">
        <text>hexadecanoyl-[ACP] + malonyl-[ACP] + H(+) = 3-oxooctadecanoyl-[ACP] + holo-[ACP] + CO2</text>
        <dbReference type="Rhea" id="RHEA:41916"/>
        <dbReference type="Rhea" id="RHEA-COMP:9623"/>
        <dbReference type="Rhea" id="RHEA-COMP:9652"/>
        <dbReference type="Rhea" id="RHEA-COMP:9653"/>
        <dbReference type="Rhea" id="RHEA-COMP:9685"/>
        <dbReference type="ChEBI" id="CHEBI:15378"/>
        <dbReference type="ChEBI" id="CHEBI:16526"/>
        <dbReference type="ChEBI" id="CHEBI:64479"/>
        <dbReference type="ChEBI" id="CHEBI:78449"/>
        <dbReference type="ChEBI" id="CHEBI:78483"/>
        <dbReference type="ChEBI" id="CHEBI:78487"/>
    </reaction>
    <physiologicalReaction direction="left-to-right" evidence="32">
        <dbReference type="Rhea" id="RHEA:41917"/>
    </physiologicalReaction>
</comment>
<comment type="catalytic activity">
    <reaction evidence="18">
        <text>(3R)-hydroxyhexadecanoyl-[ACP] = (2E)-hexadecenoyl-[ACP] + H2O</text>
        <dbReference type="Rhea" id="RHEA:41908"/>
        <dbReference type="Rhea" id="RHEA-COMP:9650"/>
        <dbReference type="Rhea" id="RHEA-COMP:9651"/>
        <dbReference type="ChEBI" id="CHEBI:15377"/>
        <dbReference type="ChEBI" id="CHEBI:78480"/>
        <dbReference type="ChEBI" id="CHEBI:78481"/>
    </reaction>
    <physiologicalReaction direction="left-to-right" evidence="18">
        <dbReference type="Rhea" id="RHEA:41909"/>
    </physiologicalReaction>
</comment>
<feature type="region of interest" description="N-terminal hotdog fold" evidence="55">
    <location>
        <begin position="2782"/>
        <end position="2900"/>
    </location>
</feature>
<dbReference type="GO" id="GO:0006633">
    <property type="term" value="P:fatty acid biosynthetic process"/>
    <property type="evidence" value="ECO:0007669"/>
    <property type="project" value="InterPro"/>
</dbReference>
<dbReference type="FunFam" id="1.10.1200.10:FF:000007">
    <property type="entry name" value="Probable polyketide synthase pks17"/>
    <property type="match status" value="3"/>
</dbReference>
<feature type="domain" description="PKS/mFAS DH" evidence="58">
    <location>
        <begin position="884"/>
        <end position="1141"/>
    </location>
</feature>
<dbReference type="InterPro" id="IPR042104">
    <property type="entry name" value="PKS_dehydratase_sf"/>
</dbReference>
<evidence type="ECO:0000256" key="32">
    <source>
        <dbReference type="ARBA" id="ARBA00048051"/>
    </source>
</evidence>
<dbReference type="CDD" id="cd05195">
    <property type="entry name" value="enoyl_red"/>
    <property type="match status" value="2"/>
</dbReference>
<comment type="catalytic activity">
    <reaction evidence="47">
        <text>3-oxooctanoyl-[ACP] + NADPH + H(+) = (3R)-hydroxyoctanoyl-[ACP] + NADP(+)</text>
        <dbReference type="Rhea" id="RHEA:41840"/>
        <dbReference type="Rhea" id="RHEA-COMP:9633"/>
        <dbReference type="Rhea" id="RHEA-COMP:9634"/>
        <dbReference type="ChEBI" id="CHEBI:15378"/>
        <dbReference type="ChEBI" id="CHEBI:57783"/>
        <dbReference type="ChEBI" id="CHEBI:58349"/>
        <dbReference type="ChEBI" id="CHEBI:78460"/>
        <dbReference type="ChEBI" id="CHEBI:78461"/>
    </reaction>
    <physiologicalReaction direction="left-to-right" evidence="47">
        <dbReference type="Rhea" id="RHEA:41841"/>
    </physiologicalReaction>
</comment>
<comment type="catalytic activity">
    <reaction evidence="34">
        <text>tetradecanoyl-[ACP] + H2O = tetradecanoate + holo-[ACP] + H(+)</text>
        <dbReference type="Rhea" id="RHEA:30123"/>
        <dbReference type="Rhea" id="RHEA-COMP:9648"/>
        <dbReference type="Rhea" id="RHEA-COMP:9685"/>
        <dbReference type="ChEBI" id="CHEBI:15377"/>
        <dbReference type="ChEBI" id="CHEBI:15378"/>
        <dbReference type="ChEBI" id="CHEBI:30807"/>
        <dbReference type="ChEBI" id="CHEBI:64479"/>
        <dbReference type="ChEBI" id="CHEBI:78477"/>
        <dbReference type="EC" id="3.1.2.14"/>
    </reaction>
    <physiologicalReaction direction="left-to-right" evidence="34">
        <dbReference type="Rhea" id="RHEA:30124"/>
    </physiologicalReaction>
</comment>
<dbReference type="RefSeq" id="WP_246037395.1">
    <property type="nucleotide sequence ID" value="NZ_RJKM01000001.1"/>
</dbReference>
<dbReference type="InterPro" id="IPR002364">
    <property type="entry name" value="Quin_OxRdtase/zeta-crystal_CS"/>
</dbReference>
<comment type="function">
    <text evidence="20">Fatty acid synthetase is a multifunctional enzyme that catalyzes the de novo biosynthesis of long-chain saturated fatty acids starting from acetyl-CoA and malonyl-CoA in the presence of NADPH. This multifunctional protein contains 7 catalytic activities and a site for the binding of the prosthetic group 4'-phosphopantetheine of the acyl carrier protein ([ACP]) domain.</text>
</comment>
<dbReference type="InterPro" id="IPR018201">
    <property type="entry name" value="Ketoacyl_synth_AS"/>
</dbReference>
<dbReference type="Pfam" id="PF14765">
    <property type="entry name" value="PS-DH"/>
    <property type="match status" value="3"/>
</dbReference>
<comment type="catalytic activity">
    <reaction evidence="46">
        <text>3-oxohexadecanoyl-[ACP] + NADPH + H(+) = (3R)-hydroxyhexadecanoyl-[ACP] + NADP(+)</text>
        <dbReference type="Rhea" id="RHEA:41904"/>
        <dbReference type="Rhea" id="RHEA-COMP:9649"/>
        <dbReference type="Rhea" id="RHEA-COMP:9650"/>
        <dbReference type="ChEBI" id="CHEBI:15378"/>
        <dbReference type="ChEBI" id="CHEBI:57783"/>
        <dbReference type="ChEBI" id="CHEBI:58349"/>
        <dbReference type="ChEBI" id="CHEBI:78478"/>
        <dbReference type="ChEBI" id="CHEBI:78480"/>
    </reaction>
    <physiologicalReaction direction="left-to-right" evidence="46">
        <dbReference type="Rhea" id="RHEA:41905"/>
    </physiologicalReaction>
</comment>
<evidence type="ECO:0000256" key="18">
    <source>
        <dbReference type="ARBA" id="ARBA00023401"/>
    </source>
</evidence>
<comment type="function">
    <text evidence="52">Involved in the biosynthesis of antibiotic erythromycin via the biosynthesis of its aglycone precursor, 6-deoxyerythronolide B (6-dEB).</text>
</comment>
<evidence type="ECO:0000256" key="35">
    <source>
        <dbReference type="ARBA" id="ARBA00048420"/>
    </source>
</evidence>
<comment type="catalytic activity">
    <reaction evidence="48">
        <text>butanoyl-[ACP] + malonyl-[ACP] + H(+) = 3-oxohexanoyl-[ACP] + holo-[ACP] + CO2</text>
        <dbReference type="Rhea" id="RHEA:41820"/>
        <dbReference type="Rhea" id="RHEA-COMP:9623"/>
        <dbReference type="Rhea" id="RHEA-COMP:9628"/>
        <dbReference type="Rhea" id="RHEA-COMP:9629"/>
        <dbReference type="Rhea" id="RHEA-COMP:9685"/>
        <dbReference type="ChEBI" id="CHEBI:15378"/>
        <dbReference type="ChEBI" id="CHEBI:16526"/>
        <dbReference type="ChEBI" id="CHEBI:64479"/>
        <dbReference type="ChEBI" id="CHEBI:78449"/>
        <dbReference type="ChEBI" id="CHEBI:78454"/>
        <dbReference type="ChEBI" id="CHEBI:78456"/>
    </reaction>
    <physiologicalReaction direction="left-to-right" evidence="48">
        <dbReference type="Rhea" id="RHEA:41821"/>
    </physiologicalReaction>
</comment>
<evidence type="ECO:0000256" key="27">
    <source>
        <dbReference type="ARBA" id="ARBA00047578"/>
    </source>
</evidence>
<dbReference type="InterPro" id="IPR014043">
    <property type="entry name" value="Acyl_transferase_dom"/>
</dbReference>
<comment type="catalytic activity">
    <reaction evidence="13">
        <text>(3R)-hydroxyhexanoyl-[ACP] = (2E)-hexenoyl-[ACP] + H2O</text>
        <dbReference type="Rhea" id="RHEA:41828"/>
        <dbReference type="Rhea" id="RHEA-COMP:9630"/>
        <dbReference type="Rhea" id="RHEA-COMP:9631"/>
        <dbReference type="ChEBI" id="CHEBI:15377"/>
        <dbReference type="ChEBI" id="CHEBI:78457"/>
        <dbReference type="ChEBI" id="CHEBI:78458"/>
    </reaction>
    <physiologicalReaction direction="left-to-right" evidence="13">
        <dbReference type="Rhea" id="RHEA:41829"/>
    </physiologicalReaction>
</comment>
<evidence type="ECO:0000256" key="15">
    <source>
        <dbReference type="ARBA" id="ARBA00023394"/>
    </source>
</evidence>
<sequence length="5705" mass="597454">MADEDKLRSYLKRATADLRVMGKRLAEVEEAAREPIAVIGIGCRYPGGVESPDDLWRLVADGVDAIGDFPADRGWDVPYDPDPDAPGATYARSGGFLADGAGFDAAFFGISPREALAMDPQQRVLLETAWETFDHAGIDPTSLRGSRTAVFTGVWSSGYAAQPPPDLEGFLATGIATSTTSGRVSYLLGLEGAAVSVDTACSSSLVAIHLAAQALRAGECTMALAGGVTVMATPAGFVEFARQRGLAPDGRIKSFADAADGTSWAEGAGLVLLERLSDARRNGHRVLAVVRGSAVNQDGASNGLAAPNGPSQERVIRQALASALLEPSDVDAVEAHGTGTTLGDPIEAQALLATYGQDRAEPLRLGSIKSNIGHTQAAAGIAGVIKMIMAMRHGSLPRTLHVDRPTDHVDWTAGNVSLLTEPTPWPATDRPRRAAVSSFGISGTNAHVILEHVPAEPESTVDEDLPWLLSARTARALAAQAERLKAVDAPAANVARALADRTRFEHRAVVLDRAGLDALAAGGSAPGLVTGEAGVPGRTVFVFPGQGAQWSGMGRELYETSAVFRAHVDACAEALAPHVDWSLVDVLRAGGLDRVDVVQPALFAMMVALAGLWRAHGVVPDAVVGHSQGEIAAAHVAGTLSLEDAAKIVALRARALVSLAGQGGMVSVGLSPDRAAAYLERWAGRLTVAVVNAPGAVVVSGNTRDLTDLLAACARDDVRARALPVDYAAHSVEVEAIRDRLRHDLAGITPRPGDVPLYSTVTGAPATDLDADYWYRNLREPVRFDHATRALLDHGHGVFVEVSPHPVVTSAIEETADGRDVLVTGTLRRDQPHEFRAALARLHVRGVEVDWLFPAGVTPAPLPAYPFQRQRFWLRPTTAETGDHPLLTTVVDLPDGGAALTGKVSLSTHPWLADHAVRGSALLPGTAFLELAAHAAAKVGVPAVRELVLETPLVLDQDAVRLQVVVGPPDDSGVRHVTVHSHADDWVRHATGTLGDAPEPTWTTPWPPPDGEPLDVTHLYDAFAALGYDYGPAFQGVTAAWRVGDEVHAEVEVLAEEHFVLHPALLDAALHPIALLNPDGPAKLPFAFSGVVLRPTDATVLRVRLSGGPDTYSVTLADPDGTAVASVASLSVRAFADAPDDLFQLKWSPVTGHDTAESRHYVSDHLGDTPDAALAAAQEALAAIQDHQDRLVIVTRNAVAAVPGDAVDLAHATVWGLVRAAQAEHPGRFALVDADDSWDGALADESELAVRRGALLAPRLVRVDRALTPPDGPWRLEDVGTGSIDDLALVPRPELTGPLASGQVRLALRAAGLNFRDVLIALDVYPGEALMGGEGAGVVLDVGPDVDRFRPGDRVFGLVPGAFGPIAVADHRVLAPMPDDWSFARAASVPVVFLTAWYGLVDLGRTGPGDRVLVHAGTGGVGMAAIQLARHLGAEVFATASPGKWDVLRGLGLDDDHIASSRTLEFEQRFPRVDVVLNSLADEFTDASLRLLAPGGRFVEMGKTDIRADTGVDYTAFEIADAGPQRLGDVLAEVLRHFADGVLAPLPIDVRGVRDAVDVFRHMSQAQHIGKIVLALPAVLDGTVLVTGGLGTLGRAIAAHLVAQHGVRRLVLVGRGGGEAPRLDADVRVVACDVSDRDQVADLVASIPDLTAVVHAAGVLDDAVVTELTPDQVASVFAPKARAAWHLHELTRHLDLAAFVLFSSAAGVLGSPGQANYAAANAFLDALAVHRRALGLPAVSLAWGYWAEASGMTGHLSDADRQRLTRAGVVPLATEHALALFDAALAADRAAVAPVALNLPALARTPVPPSALRGLVGRKPVKRPVHRGALADRLRSLPVAEQAAAVLDVVTANTATVLGHASPDAIDTRQPFKDLGFDSLTAVELRNRLGTATGLRLPATVTFDHPTPARLADYLRGEIVGTRREVAAPVVRAVDDDPIVIVGMGCRLPGGVGSPDDLWRLVSDGVDAISDFPDDRGWDLARLYHPDPDHAGTSYTRSGGFLADVAGFDADFFGISPREALAMDPQQRVLLETAWEAFEHGGIDPTSLHGSRTGVFTGIWASGYGAGAPSDVEGYLGTGAATSVVSGRIAYLLGLEGVAVSLDTACSSSLVAMHLAAQALRTGECDLALAGGVTVIATPVGFTEFSRQRGLSVDGRCKPFSAAADGTSWGEGAGLVLLERLSDARRNGHQVLAVLAGTAVNQDGASNGLTAPNGPSQERVIRQALANAGLEPSDVDAVEAHGTGTTLGDPIEAQALLATYGADRAEPLWLGSVKSNIGHTQAAAGVAGVIKMVMALRHGRLPRTLHVDEPTPHVDWTAGDIRLLTEPVAWPETGRPRRAAVSSFGISGTNAHVVLEQAPDPAEPTADVDLPWLVSAKSEPALREQVRRVREFAARNPDVRVGRALAGRTRFPHRTAVIGPDVVSGVAGSPDRTVFVFPGQGAQWIGMGRDLYASEPVFRDAVDACERALAPHVDWSLVEVLDGGALDRVDVVQPALFAVMVALARLWQSVGVEPDVVVGHSQGEIAAAHVAGALSLEDAARVVALRSKALVAISGRGGMVSLGLSADRAATHLARWGERLTVAVVNAPGSVVVSGDTDALEELLAASDEVRARRLPVDYAAHSAQVEAIRDRLLTDLADITPSSARIPFHSTVTGEVIDTAGLDAAYWYRNLRAPVLFEQAARALLAEGSPVFVEISPHPVLVPALEEQDATTSGTLRRDQGGREDFLAAAARLFVLGLDVDWGAPSPAVGLPTYPFQRERFWLAPRGSGDVSGAGLDPVDHPLLGASVELPGDRAVVLTGTLSTATHPWLADHAVLGTVLLPATAFVELVAHAAVVVGCAAVEELVLESPLVLDGAVRVQVVVGVADDTGRHPVEVRSQGQDDWVRHATGVLVPEPVTAPVFPSSWPPAGARPVDVRDLYDALAGAGYEHGPAFQGVRAVWRADGEVFAEVSVDDAARYGTHPALLDAALQPLALLADATGEVRLPFSLTGITVYRAGASTARVRLSGTATTGYTVALADDTGAPVVTIGSVTTRPMARQADDALFGLDWVRRDGDAATPDRVVAPASAEDALALLQAFLAEDGDGRLVVHTRNVVAATSGDHVDDLDGAAVWGLVRAAQAEHPGRFVLVDTDDSPPVVLDDEDQLAVRRGVVRVPRLVRAAAHAPVTGSLVEPGTGNLDDLVFTEAPDVPLRPHEVRVGVRAAGMNFRDVLIALGVYPAAATLGSEGAGVVTEVGSAVTGLRVGDRVLGLLPGAFGPSAVADHRVLAPMPADWTFSRAAAVPVAFLTAWYGLVDLGRLGEGDRVLIHAGAGGVGMAAIQLARRSGAEVFATASPGKWDVLRGLGLDDDHIASSRTLEFEQRFPQVDVVLNSLTGEFTDASLRLLADGGRFVDMGKADVRDVPGYRAFDLADAGPERLGEVLAEVVRLLVADELEVPPITAWDLRRAREAFRHMSQAGHVGKIVLTVPAPLDPDGTVLVTGGTGTLGLLVARHLVTAHGVRKLVLASRSGGPSVAIDGADVTVTACDVGDREAVAALLAEIPDLTAVVHAAGALDDGVIESLTPERLAGVRAGKADAARHLHELTRHLDLSAFLLFSSAAGVLGSAGQGNYAAANAYLDALAEHRRGQGLAAVSVAWGQWEQTSGLTGQLTDADRQRLARSGVVPLSTEHGLALFDAALTAPAPTLVAAGLRVSALGDRPVTRALTRRRPTRTSGVARDLGALPEAEQRAALVELITTHSAAVLGRTDGVDADRAFKDLGFDSLTAVELRNRLAAAVGVRLSATMTFDHPTPGKLADHLREVLLGAARPVVAPVAAAVTDDPVVVVGMACRYPGGVGSAADLWRLVSEGVDAISDFPEDRGWDVARLFDPDGGPGTSYTRSGGFLADVGGFDAAFFGISPREAVAMDPQQRLVLETAWEAFEHAGIDPTSLSGSRTGVFTGSWASGYAGGVDQVSRDVEGYLATGTAPSVTSGRVSYLLGLEGPALSIDTACSSSLVAMHLAAQALRSGECELALAGGVTVMATPASFVEFSRQHGLSADGRSKSFSSSADGTSWGEGAGLVLLERLSDARRNGHQVLAVLAGSAVNQDGASNGLTAPNGPSQERVIRQALASAGLEPSDVDAVEAHGTGTTLGDPIEAQALLATYGQDRAEPLWLGSVKSNIGHTQAAAGVAGVIKMIMAMRHGQLPRTLHVDEPTPHVEWERGEIRLLTETRPWPGTDRPRRAGVSAFGISGTNAHLILEQAPPAEPVEVADPVPWLLSAKSPEALRAQARRLRDHAGDPAVGPVLAARTRFPYRAAFTDPTTLPADLDALADAPIAAARAGKTAFVFSGQGSQWRGMGGRLAEAYPVFAETLAEVCDRLGLSLGEVDVDQTRFTQPALFAVEVALFRLVEWLGVRPDYLIGHSVGEIAAAHVSGVLSLDDACVLVSARGRLMQELPPGGAMVSIRAAEAEIDLTAGVEIAAVNGPESVVISGDEDAVLRLAELWRERGRETRRLAVSHAFHSARMEPMLGEFARVVEGLSFGHPQIPIVSTVVPDLSGSVEIGDPLGGELSAGAVFDAGYWVRQARGAVRFEDGMEWLRARGVTSFLEIGPHPTLVPIGVMRREDDSPQRLLAALGRLWEQGADWRPPVPRVHRDLPAYPFQRERFWLVPSVPADVAGAGLDALDHPLLRASVTLPDGQGVVLTGVLARSAHPWLAEHTVLDTALLPATGFVELALQAGGHVGCPVLAELVLEAPLPLHDTVHVQVTVGAPDDAGRRPVTLHSRTTAEPDDWTRHATGVLRPEPATPPAGPATWPPADATPVDITTLYDTLAAAGYDYGPTFQGLRAIWRHGDDLHAEVAFPADHAQLTGYGIHPALLDAAIQPLTLLTGITAEVDGPGQGLARLPFSFAGASITGTAATLRVVLSPTAPDTYSVRVTDTAGTPVATVDSLVLRPVELGGLAVARHPNSLFTLDWTPLPGADAPDVPVEFLELATTGGDPVEQTHALTRQVLHDVRRALADDTRLVIVTRADDLAHAAARGLVRSAQTEHPGRFLLVDHDDAEASRRALPAAVRSAFAQAEPQLRLRDGEVLAPRLTRSAKEAAPRPLRGTALITGGFGVLGGLTARHLVTDHGVRHVVLAGRRGSATPGAAQLRAELAGLGATVTAAACDVADRDAVAGLLATIDDLRVVVHTAGIVDDAVVDSLTPEQVDAVLRPKVDAAWHLHELTHDLDAFVLFSSAAGVLGSPGQANYAAANSFLDALARHRHALGLPAVSLAWGYWAQESGITGHLGEADRLRLSRAGLLALSTDRALALLDIGLAAGEPVLVPAHLDPATAKTALLRDQARSRQPKAPAVTPADLLGRLAALAEPEQRALLLDVINTHSAAVLGHTTRLTADPQQAFRDHGVDSLTAIELRNRLNAATGLNLAATAVFDFPTPAQLANHLYGQLRGTANRDVGPLEALLRKAIDVDRARDGVELLATAARLAPLADRLDATPVKLTTGFVPPALICLPSALAFTGVEEYARFAAALEAMRDVTAVPLPGFAGGPLPATAEALVDAVADAVAEAGVGEFALVGRSVGAWLARAVVARLEARGVAPAALVLITPADDPRAVLDGVLDPEHQVHPVDDDRLVAMGRYLDLAGQWEPGPTRAPVLHVGTAHERPPSGQESVVVAGDHFSVLEQHSASTALAISSWLTDFRGYGAGLSELRERDVHDLG</sequence>
<dbReference type="InterPro" id="IPR020802">
    <property type="entry name" value="TesA-like"/>
</dbReference>
<dbReference type="Gene3D" id="3.10.129.110">
    <property type="entry name" value="Polyketide synthase dehydratase"/>
    <property type="match status" value="3"/>
</dbReference>
<feature type="region of interest" description="C-terminal hotdog fold" evidence="55">
    <location>
        <begin position="4803"/>
        <end position="4946"/>
    </location>
</feature>
<dbReference type="Pfam" id="PF21089">
    <property type="entry name" value="PKS_DH_N"/>
    <property type="match status" value="3"/>
</dbReference>
<evidence type="ECO:0000256" key="17">
    <source>
        <dbReference type="ARBA" id="ARBA00023399"/>
    </source>
</evidence>
<evidence type="ECO:0000256" key="38">
    <source>
        <dbReference type="ARBA" id="ARBA00048650"/>
    </source>
</evidence>
<dbReference type="PANTHER" id="PTHR43775">
    <property type="entry name" value="FATTY ACID SYNTHASE"/>
    <property type="match status" value="1"/>
</dbReference>
<evidence type="ECO:0000256" key="55">
    <source>
        <dbReference type="PROSITE-ProRule" id="PRU01363"/>
    </source>
</evidence>
<comment type="catalytic activity">
    <reaction evidence="22">
        <text>hexanoyl-[ACP] + malonyl-[ACP] + H(+) = 3-oxooctanoyl-[ACP] + holo-[ACP] + CO2</text>
        <dbReference type="Rhea" id="RHEA:41836"/>
        <dbReference type="Rhea" id="RHEA-COMP:9623"/>
        <dbReference type="Rhea" id="RHEA-COMP:9632"/>
        <dbReference type="Rhea" id="RHEA-COMP:9633"/>
        <dbReference type="Rhea" id="RHEA-COMP:9685"/>
        <dbReference type="ChEBI" id="CHEBI:15378"/>
        <dbReference type="ChEBI" id="CHEBI:16526"/>
        <dbReference type="ChEBI" id="CHEBI:64479"/>
        <dbReference type="ChEBI" id="CHEBI:78449"/>
        <dbReference type="ChEBI" id="CHEBI:78459"/>
        <dbReference type="ChEBI" id="CHEBI:78460"/>
    </reaction>
    <physiologicalReaction direction="left-to-right" evidence="22">
        <dbReference type="Rhea" id="RHEA:41837"/>
    </physiologicalReaction>
</comment>
<dbReference type="Gene3D" id="3.30.70.3290">
    <property type="match status" value="3"/>
</dbReference>
<evidence type="ECO:0000256" key="16">
    <source>
        <dbReference type="ARBA" id="ARBA00023398"/>
    </source>
</evidence>
<evidence type="ECO:0000256" key="42">
    <source>
        <dbReference type="ARBA" id="ARBA00049019"/>
    </source>
</evidence>
<dbReference type="InterPro" id="IPR014031">
    <property type="entry name" value="Ketoacyl_synth_C"/>
</dbReference>
<dbReference type="InterPro" id="IPR009081">
    <property type="entry name" value="PP-bd_ACP"/>
</dbReference>
<dbReference type="InterPro" id="IPR057326">
    <property type="entry name" value="KR_dom"/>
</dbReference>
<evidence type="ECO:0000256" key="10">
    <source>
        <dbReference type="ARBA" id="ARBA00023315"/>
    </source>
</evidence>
<comment type="subunit">
    <text evidence="54">Homodimer. Erythronolide synthase is composed of EryAI, EryAII and EryAIII multimodular (2 modules) polypeptides each coding for a functional synthase subunit which participates in 2 of the six FAS-like elongation steps required for formation of the polyketide. Module 1, 2, 3, 4, 5, and 6 participating in biosynthesis steps 1, 2, 3, 4, 5, and 6, respectively.</text>
</comment>
<dbReference type="GO" id="GO:0004315">
    <property type="term" value="F:3-oxoacyl-[acyl-carrier-protein] synthase activity"/>
    <property type="evidence" value="ECO:0007669"/>
    <property type="project" value="UniProtKB-EC"/>
</dbReference>
<comment type="catalytic activity">
    <reaction evidence="28">
        <text>(2E)-hexadecenoyl-[ACP] + NADPH + H(+) = hexadecanoyl-[ACP] + NADP(+)</text>
        <dbReference type="Rhea" id="RHEA:41912"/>
        <dbReference type="Rhea" id="RHEA-COMP:9651"/>
        <dbReference type="Rhea" id="RHEA-COMP:9652"/>
        <dbReference type="ChEBI" id="CHEBI:15378"/>
        <dbReference type="ChEBI" id="CHEBI:57783"/>
        <dbReference type="ChEBI" id="CHEBI:58349"/>
        <dbReference type="ChEBI" id="CHEBI:78481"/>
        <dbReference type="ChEBI" id="CHEBI:78483"/>
    </reaction>
    <physiologicalReaction direction="left-to-right" evidence="28">
        <dbReference type="Rhea" id="RHEA:41913"/>
    </physiologicalReaction>
</comment>
<dbReference type="InterPro" id="IPR014030">
    <property type="entry name" value="Ketoacyl_synth_N"/>
</dbReference>
<feature type="domain" description="Ketosynthase family 3 (KS3)" evidence="57">
    <location>
        <begin position="33"/>
        <end position="452"/>
    </location>
</feature>
<keyword evidence="9" id="KW-0511">Multifunctional enzyme</keyword>
<name>A0A3N1GZS5_9PSEU</name>
<evidence type="ECO:0000256" key="24">
    <source>
        <dbReference type="ARBA" id="ARBA00047440"/>
    </source>
</evidence>
<comment type="catalytic activity">
    <reaction evidence="49">
        <text>(2E)-decenoyl-[ACP] + NADPH + H(+) = decanoyl-[ACP] + NADP(+)</text>
        <dbReference type="Rhea" id="RHEA:41864"/>
        <dbReference type="Rhea" id="RHEA-COMP:9639"/>
        <dbReference type="Rhea" id="RHEA-COMP:9640"/>
        <dbReference type="ChEBI" id="CHEBI:15378"/>
        <dbReference type="ChEBI" id="CHEBI:57783"/>
        <dbReference type="ChEBI" id="CHEBI:58349"/>
        <dbReference type="ChEBI" id="CHEBI:78467"/>
        <dbReference type="ChEBI" id="CHEBI:78468"/>
    </reaction>
    <physiologicalReaction direction="left-to-right" evidence="49">
        <dbReference type="Rhea" id="RHEA:41865"/>
    </physiologicalReaction>
</comment>
<comment type="catalytic activity">
    <reaction evidence="17">
        <text>(3R)-hydroxyoctadecanoyl-[ACP] = (2E)-octadecenoyl-[ACP] + H2O</text>
        <dbReference type="Rhea" id="RHEA:41924"/>
        <dbReference type="Rhea" id="RHEA-COMP:9654"/>
        <dbReference type="Rhea" id="RHEA-COMP:9655"/>
        <dbReference type="ChEBI" id="CHEBI:15377"/>
        <dbReference type="ChEBI" id="CHEBI:78488"/>
        <dbReference type="ChEBI" id="CHEBI:78489"/>
    </reaction>
    <physiologicalReaction direction="left-to-right" evidence="17">
        <dbReference type="Rhea" id="RHEA:41925"/>
    </physiologicalReaction>
</comment>
<evidence type="ECO:0000256" key="23">
    <source>
        <dbReference type="ARBA" id="ARBA00047400"/>
    </source>
</evidence>
<dbReference type="InterPro" id="IPR020843">
    <property type="entry name" value="ER"/>
</dbReference>
<evidence type="ECO:0000313" key="59">
    <source>
        <dbReference type="EMBL" id="ROP35616.1"/>
    </source>
</evidence>
<dbReference type="InterPro" id="IPR049900">
    <property type="entry name" value="PKS_mFAS_DH"/>
</dbReference>
<dbReference type="PANTHER" id="PTHR43775:SF51">
    <property type="entry name" value="INACTIVE PHENOLPHTHIOCEROL SYNTHESIS POLYKETIDE SYNTHASE TYPE I PKS1-RELATED"/>
    <property type="match status" value="1"/>
</dbReference>
<dbReference type="GO" id="GO:0141148">
    <property type="term" value="F:enoyl-[acyl-carrier-protein] reductase (NADPH) activity"/>
    <property type="evidence" value="ECO:0007669"/>
    <property type="project" value="UniProtKB-EC"/>
</dbReference>
<feature type="domain" description="Ketosynthase family 3 (KS3)" evidence="57">
    <location>
        <begin position="3821"/>
        <end position="4244"/>
    </location>
</feature>
<dbReference type="Gene3D" id="3.40.366.10">
    <property type="entry name" value="Malonyl-Coenzyme A Acyl Carrier Protein, domain 2"/>
    <property type="match status" value="3"/>
</dbReference>
<dbReference type="GO" id="GO:0008270">
    <property type="term" value="F:zinc ion binding"/>
    <property type="evidence" value="ECO:0007669"/>
    <property type="project" value="InterPro"/>
</dbReference>
<comment type="catalytic activity">
    <reaction evidence="14">
        <text>(3R)-hydroxydecanoyl-[ACP] = (2E)-decenoyl-[ACP] + H2O</text>
        <dbReference type="Rhea" id="RHEA:41860"/>
        <dbReference type="Rhea" id="RHEA-COMP:9638"/>
        <dbReference type="Rhea" id="RHEA-COMP:9639"/>
        <dbReference type="ChEBI" id="CHEBI:15377"/>
        <dbReference type="ChEBI" id="CHEBI:78466"/>
        <dbReference type="ChEBI" id="CHEBI:78467"/>
    </reaction>
    <physiologicalReaction direction="left-to-right" evidence="14">
        <dbReference type="Rhea" id="RHEA:41861"/>
    </physiologicalReaction>
</comment>
<organism evidence="59 60">
    <name type="scientific">Saccharothrix texasensis</name>
    <dbReference type="NCBI Taxonomy" id="103734"/>
    <lineage>
        <taxon>Bacteria</taxon>
        <taxon>Bacillati</taxon>
        <taxon>Actinomycetota</taxon>
        <taxon>Actinomycetes</taxon>
        <taxon>Pseudonocardiales</taxon>
        <taxon>Pseudonocardiaceae</taxon>
        <taxon>Saccharothrix</taxon>
    </lineage>
</organism>
<keyword evidence="5" id="KW-0677">Repeat</keyword>
<dbReference type="InterPro" id="IPR001031">
    <property type="entry name" value="Thioesterase"/>
</dbReference>
<comment type="catalytic activity">
    <reaction evidence="25">
        <text>tetradecanoyl-[ACP] + malonyl-[ACP] + H(+) = 3-oxohexadecanoyl-[ACP] + holo-[ACP] + CO2</text>
        <dbReference type="Rhea" id="RHEA:41900"/>
        <dbReference type="Rhea" id="RHEA-COMP:9623"/>
        <dbReference type="Rhea" id="RHEA-COMP:9648"/>
        <dbReference type="Rhea" id="RHEA-COMP:9649"/>
        <dbReference type="Rhea" id="RHEA-COMP:9685"/>
        <dbReference type="ChEBI" id="CHEBI:15378"/>
        <dbReference type="ChEBI" id="CHEBI:16526"/>
        <dbReference type="ChEBI" id="CHEBI:64479"/>
        <dbReference type="ChEBI" id="CHEBI:78449"/>
        <dbReference type="ChEBI" id="CHEBI:78477"/>
        <dbReference type="ChEBI" id="CHEBI:78478"/>
    </reaction>
    <physiologicalReaction direction="left-to-right" evidence="25">
        <dbReference type="Rhea" id="RHEA:41901"/>
    </physiologicalReaction>
</comment>
<comment type="catalytic activity">
    <reaction evidence="45">
        <text>3-oxododecanoyl-[ACP] + NADPH + H(+) = (3R)-hydroxydodecanoyl-[ACP] + NADP(+)</text>
        <dbReference type="Rhea" id="RHEA:41872"/>
        <dbReference type="Rhea" id="RHEA-COMP:9641"/>
        <dbReference type="Rhea" id="RHEA-COMP:9642"/>
        <dbReference type="ChEBI" id="CHEBI:15378"/>
        <dbReference type="ChEBI" id="CHEBI:57783"/>
        <dbReference type="ChEBI" id="CHEBI:58349"/>
        <dbReference type="ChEBI" id="CHEBI:78469"/>
        <dbReference type="ChEBI" id="CHEBI:78470"/>
    </reaction>
    <physiologicalReaction direction="left-to-right" evidence="45">
        <dbReference type="Rhea" id="RHEA:41873"/>
    </physiologicalReaction>
</comment>
<comment type="catalytic activity">
    <reaction evidence="23">
        <text>a (3R)-hydroxyacyl-[ACP] + NADP(+) = a 3-oxoacyl-[ACP] + NADPH + H(+)</text>
        <dbReference type="Rhea" id="RHEA:17397"/>
        <dbReference type="Rhea" id="RHEA-COMP:9916"/>
        <dbReference type="Rhea" id="RHEA-COMP:9945"/>
        <dbReference type="ChEBI" id="CHEBI:15378"/>
        <dbReference type="ChEBI" id="CHEBI:57783"/>
        <dbReference type="ChEBI" id="CHEBI:58349"/>
        <dbReference type="ChEBI" id="CHEBI:78776"/>
        <dbReference type="ChEBI" id="CHEBI:78827"/>
        <dbReference type="EC" id="1.1.1.100"/>
    </reaction>
    <physiologicalReaction direction="right-to-left" evidence="23">
        <dbReference type="Rhea" id="RHEA:17399"/>
    </physiologicalReaction>
</comment>
<dbReference type="Gene3D" id="3.40.50.720">
    <property type="entry name" value="NAD(P)-binding Rossmann-like Domain"/>
    <property type="match status" value="5"/>
</dbReference>
<dbReference type="Pfam" id="PF08659">
    <property type="entry name" value="KR"/>
    <property type="match status" value="3"/>
</dbReference>